<dbReference type="Proteomes" id="UP000265520">
    <property type="component" value="Unassembled WGS sequence"/>
</dbReference>
<sequence length="101" mass="11855">MELPLKGRMLEMKGTKLVAIKWINNKIYTHTAHQRIHICILYLDTFNNQLEVIECKIHMVYAMDAQKWRNLLPKHGSRKFAANVDLVVAILHRKMIEKGKC</sequence>
<evidence type="ECO:0000313" key="1">
    <source>
        <dbReference type="EMBL" id="MCI33568.1"/>
    </source>
</evidence>
<name>A0A392RAA1_9FABA</name>
<proteinExistence type="predicted"/>
<organism evidence="1 2">
    <name type="scientific">Trifolium medium</name>
    <dbReference type="NCBI Taxonomy" id="97028"/>
    <lineage>
        <taxon>Eukaryota</taxon>
        <taxon>Viridiplantae</taxon>
        <taxon>Streptophyta</taxon>
        <taxon>Embryophyta</taxon>
        <taxon>Tracheophyta</taxon>
        <taxon>Spermatophyta</taxon>
        <taxon>Magnoliopsida</taxon>
        <taxon>eudicotyledons</taxon>
        <taxon>Gunneridae</taxon>
        <taxon>Pentapetalae</taxon>
        <taxon>rosids</taxon>
        <taxon>fabids</taxon>
        <taxon>Fabales</taxon>
        <taxon>Fabaceae</taxon>
        <taxon>Papilionoideae</taxon>
        <taxon>50 kb inversion clade</taxon>
        <taxon>NPAAA clade</taxon>
        <taxon>Hologalegina</taxon>
        <taxon>IRL clade</taxon>
        <taxon>Trifolieae</taxon>
        <taxon>Trifolium</taxon>
    </lineage>
</organism>
<dbReference type="AlphaFoldDB" id="A0A392RAA1"/>
<protein>
    <submittedName>
        <fullName evidence="1">Uncharacterized protein</fullName>
    </submittedName>
</protein>
<comment type="caution">
    <text evidence="1">The sequence shown here is derived from an EMBL/GenBank/DDBJ whole genome shotgun (WGS) entry which is preliminary data.</text>
</comment>
<accession>A0A392RAA1</accession>
<reference evidence="1 2" key="1">
    <citation type="journal article" date="2018" name="Front. Plant Sci.">
        <title>Red Clover (Trifolium pratense) and Zigzag Clover (T. medium) - A Picture of Genomic Similarities and Differences.</title>
        <authorList>
            <person name="Dluhosova J."/>
            <person name="Istvanek J."/>
            <person name="Nedelnik J."/>
            <person name="Repkova J."/>
        </authorList>
    </citation>
    <scope>NUCLEOTIDE SEQUENCE [LARGE SCALE GENOMIC DNA]</scope>
    <source>
        <strain evidence="2">cv. 10/8</strain>
        <tissue evidence="1">Leaf</tissue>
    </source>
</reference>
<keyword evidence="2" id="KW-1185">Reference proteome</keyword>
<dbReference type="EMBL" id="LXQA010205477">
    <property type="protein sequence ID" value="MCI33568.1"/>
    <property type="molecule type" value="Genomic_DNA"/>
</dbReference>
<evidence type="ECO:0000313" key="2">
    <source>
        <dbReference type="Proteomes" id="UP000265520"/>
    </source>
</evidence>